<protein>
    <submittedName>
        <fullName evidence="1">Uncharacterized protein</fullName>
    </submittedName>
</protein>
<evidence type="ECO:0000313" key="1">
    <source>
        <dbReference type="EMBL" id="AOJ00437.1"/>
    </source>
</evidence>
<keyword evidence="2" id="KW-1185">Reference proteome</keyword>
<evidence type="ECO:0000313" key="2">
    <source>
        <dbReference type="Proteomes" id="UP000062519"/>
    </source>
</evidence>
<dbReference type="KEGG" id="buu:WS70_00230"/>
<name>A0A1B4F9T9_9BURK</name>
<accession>A0A1B4F9T9</accession>
<organism evidence="1 2">
    <name type="scientific">Burkholderia mayonis</name>
    <dbReference type="NCBI Taxonomy" id="1385591"/>
    <lineage>
        <taxon>Bacteria</taxon>
        <taxon>Pseudomonadati</taxon>
        <taxon>Pseudomonadota</taxon>
        <taxon>Betaproteobacteria</taxon>
        <taxon>Burkholderiales</taxon>
        <taxon>Burkholderiaceae</taxon>
        <taxon>Burkholderia</taxon>
        <taxon>pseudomallei group</taxon>
    </lineage>
</organism>
<gene>
    <name evidence="1" type="ORF">WS70_00230</name>
</gene>
<dbReference type="EMBL" id="CP013386">
    <property type="protein sequence ID" value="AOJ00437.1"/>
    <property type="molecule type" value="Genomic_DNA"/>
</dbReference>
<sequence>MSGARAAGAACGAPHPSAARFHSVVTHAIFGIGLYGTGSARLRCSAWVGATEQPFVLPLPALLENP</sequence>
<dbReference type="Proteomes" id="UP000062519">
    <property type="component" value="Chromosome 1"/>
</dbReference>
<reference evidence="1 2" key="1">
    <citation type="submission" date="2015-12" db="EMBL/GenBank/DDBJ databases">
        <title>Diversity of Burkholderia near neighbor genomes.</title>
        <authorList>
            <person name="Sahl J."/>
            <person name="Wagner D."/>
            <person name="Keim P."/>
        </authorList>
    </citation>
    <scope>NUCLEOTIDE SEQUENCE [LARGE SCALE GENOMIC DNA]</scope>
    <source>
        <strain evidence="1 2">BDU6</strain>
    </source>
</reference>
<dbReference type="AlphaFoldDB" id="A0A1B4F9T9"/>
<proteinExistence type="predicted"/>